<dbReference type="Pfam" id="PF07727">
    <property type="entry name" value="RVT_2"/>
    <property type="match status" value="1"/>
</dbReference>
<dbReference type="PANTHER" id="PTHR11439">
    <property type="entry name" value="GAG-POL-RELATED RETROTRANSPOSON"/>
    <property type="match status" value="1"/>
</dbReference>
<reference evidence="2 3" key="1">
    <citation type="journal article" date="2019" name="Sci. Rep.">
        <title>Orb-weaving spider Araneus ventricosus genome elucidates the spidroin gene catalogue.</title>
        <authorList>
            <person name="Kono N."/>
            <person name="Nakamura H."/>
            <person name="Ohtoshi R."/>
            <person name="Moran D.A.P."/>
            <person name="Shinohara A."/>
            <person name="Yoshida Y."/>
            <person name="Fujiwara M."/>
            <person name="Mori M."/>
            <person name="Tomita M."/>
            <person name="Arakawa K."/>
        </authorList>
    </citation>
    <scope>NUCLEOTIDE SEQUENCE [LARGE SCALE GENOMIC DNA]</scope>
</reference>
<proteinExistence type="predicted"/>
<protein>
    <submittedName>
        <fullName evidence="2">Retrovirus-related Pol polyprotein from transposon TNT 1-94</fullName>
    </submittedName>
</protein>
<comment type="caution">
    <text evidence="2">The sequence shown here is derived from an EMBL/GenBank/DDBJ whole genome shotgun (WGS) entry which is preliminary data.</text>
</comment>
<dbReference type="PANTHER" id="PTHR11439:SF483">
    <property type="entry name" value="PEPTIDE SYNTHASE GLIP-LIKE, PUTATIVE (AFU_ORTHOLOGUE AFUA_3G12920)-RELATED"/>
    <property type="match status" value="1"/>
</dbReference>
<dbReference type="SUPFAM" id="SSF56672">
    <property type="entry name" value="DNA/RNA polymerases"/>
    <property type="match status" value="1"/>
</dbReference>
<sequence>MQDELQTMKDRKVWELQELTDKSKVLGCRWVFSIKRDDKNKIKRFKARLVAQGFKQRKGESFDEVYSPVVNFGIIRFFFAILVCLNKWLHLQCDVKCAYLYAPLKEQIFMKQPPGFEQNPNLVCRLQKALYGLHQSDDIILFGKTQRWIHKAVNLLKRKFDLKILGKTKKLLGVEFLEDNRNFYIHQSEYISELCKSYEKYKFPVSSLPISKGVIFSKTQCPQNNSELEEMSKIPYRSLVGSLSFLAGRTRPDISYAINIFSQFQENPGIAHWNGLLKLLGYISYTKDLRLNLSNIQDLNLTAYSDADFANNRDDRISMNGQIVFIDQVPVTWRSFKQKSICLSSMESEFVALTETAKELIWLQRILTECVEFNLVSLSNVKPTLFVDNQAAIDFVKSHIENYRTKHIDIKLFFVRDLIYQELFDIKYIQSKLNFADIFTKPLSKFELQKFKDCIYKI</sequence>
<name>A0A4Y2GET9_ARAVE</name>
<accession>A0A4Y2GET9</accession>
<dbReference type="CDD" id="cd09272">
    <property type="entry name" value="RNase_HI_RT_Ty1"/>
    <property type="match status" value="1"/>
</dbReference>
<organism evidence="2 3">
    <name type="scientific">Araneus ventricosus</name>
    <name type="common">Orbweaver spider</name>
    <name type="synonym">Epeira ventricosa</name>
    <dbReference type="NCBI Taxonomy" id="182803"/>
    <lineage>
        <taxon>Eukaryota</taxon>
        <taxon>Metazoa</taxon>
        <taxon>Ecdysozoa</taxon>
        <taxon>Arthropoda</taxon>
        <taxon>Chelicerata</taxon>
        <taxon>Arachnida</taxon>
        <taxon>Araneae</taxon>
        <taxon>Araneomorphae</taxon>
        <taxon>Entelegynae</taxon>
        <taxon>Araneoidea</taxon>
        <taxon>Araneidae</taxon>
        <taxon>Araneus</taxon>
    </lineage>
</organism>
<dbReference type="Proteomes" id="UP000499080">
    <property type="component" value="Unassembled WGS sequence"/>
</dbReference>
<feature type="domain" description="Reverse transcriptase Ty1/copia-type" evidence="1">
    <location>
        <begin position="12"/>
        <end position="136"/>
    </location>
</feature>
<evidence type="ECO:0000313" key="3">
    <source>
        <dbReference type="Proteomes" id="UP000499080"/>
    </source>
</evidence>
<dbReference type="GO" id="GO:0071897">
    <property type="term" value="P:DNA biosynthetic process"/>
    <property type="evidence" value="ECO:0007669"/>
    <property type="project" value="UniProtKB-ARBA"/>
</dbReference>
<dbReference type="AlphaFoldDB" id="A0A4Y2GET9"/>
<dbReference type="InterPro" id="IPR043502">
    <property type="entry name" value="DNA/RNA_pol_sf"/>
</dbReference>
<dbReference type="InterPro" id="IPR013103">
    <property type="entry name" value="RVT_2"/>
</dbReference>
<dbReference type="EMBL" id="BGPR01001328">
    <property type="protein sequence ID" value="GBM51219.1"/>
    <property type="molecule type" value="Genomic_DNA"/>
</dbReference>
<evidence type="ECO:0000313" key="2">
    <source>
        <dbReference type="EMBL" id="GBM51219.1"/>
    </source>
</evidence>
<evidence type="ECO:0000259" key="1">
    <source>
        <dbReference type="Pfam" id="PF07727"/>
    </source>
</evidence>
<gene>
    <name evidence="2" type="primary">POLX_1708</name>
    <name evidence="2" type="ORF">AVEN_85936_1</name>
</gene>
<keyword evidence="3" id="KW-1185">Reference proteome</keyword>
<dbReference type="OrthoDB" id="6434303at2759"/>